<dbReference type="InterPro" id="IPR017947">
    <property type="entry name" value="AryldialkylPase_Zn-BS"/>
</dbReference>
<evidence type="ECO:0000256" key="4">
    <source>
        <dbReference type="ARBA" id="ARBA00029607"/>
    </source>
</evidence>
<dbReference type="InterPro" id="IPR032466">
    <property type="entry name" value="Metal_Hydrolase"/>
</dbReference>
<accession>A0A1Y3BNK1</accession>
<dbReference type="GO" id="GO:0016788">
    <property type="term" value="F:hydrolase activity, acting on ester bonds"/>
    <property type="evidence" value="ECO:0007669"/>
    <property type="project" value="InterPro"/>
</dbReference>
<gene>
    <name evidence="7" type="ORF">BLA29_003699</name>
</gene>
<feature type="binding site" evidence="5">
    <location>
        <position position="297"/>
    </location>
    <ligand>
        <name>a divalent metal cation</name>
        <dbReference type="ChEBI" id="CHEBI:60240"/>
        <label>1</label>
    </ligand>
</feature>
<keyword evidence="8" id="KW-1185">Reference proteome</keyword>
<evidence type="ECO:0000256" key="5">
    <source>
        <dbReference type="PIRSR" id="PIRSR601559-52"/>
    </source>
</evidence>
<dbReference type="Pfam" id="PF02126">
    <property type="entry name" value="PTE"/>
    <property type="match status" value="1"/>
</dbReference>
<comment type="similarity">
    <text evidence="6">Belongs to the metallo-dependent hydrolases superfamily. Phosphotriesterase family.</text>
</comment>
<reference evidence="7 8" key="1">
    <citation type="submission" date="2017-03" db="EMBL/GenBank/DDBJ databases">
        <title>Genome Survey of Euroglyphus maynei.</title>
        <authorList>
            <person name="Arlian L.G."/>
            <person name="Morgan M.S."/>
            <person name="Rider S.D."/>
        </authorList>
    </citation>
    <scope>NUCLEOTIDE SEQUENCE [LARGE SCALE GENOMIC DNA]</scope>
    <source>
        <strain evidence="7">Arlian Lab</strain>
        <tissue evidence="7">Whole body</tissue>
    </source>
</reference>
<feature type="binding site" evidence="5">
    <location>
        <position position="27"/>
    </location>
    <ligand>
        <name>a divalent metal cation</name>
        <dbReference type="ChEBI" id="CHEBI:60240"/>
        <label>1</label>
    </ligand>
</feature>
<evidence type="ECO:0000256" key="6">
    <source>
        <dbReference type="PROSITE-ProRule" id="PRU00679"/>
    </source>
</evidence>
<sequence>MDKSTYIQTVLGRIEPNQLGLTLCHEHLYHKAYTSYFVPKPLSNKYSYLNSKPVTNENLWYTVYHPHTHEDNLDWTSVDIQNAIEDELKFFKTNGGSSMVEVTTFGTDLPRLAEFSRKSGVNIIGSTGFYVHQAFTESVRSKSIGYLYETMKNEFISGVNGIRPGVIGELGSCWPIDPFEKNVLIAAAKLQNELRLPVIIHPGRHSEAPFEIIRIFSEAGGIVSKTVMSHLERTLNIEQLIEFAQTGVICEFDLFGAEISYYEAADNFDMPNDATRIRMIKKLIDEGYGDHITISHDIHTKHRLMKWSGHGYSHILLNVLPKMIRRGITNEQIEQIMIQTPCRWLTISD</sequence>
<feature type="binding site" evidence="5">
    <location>
        <position position="201"/>
    </location>
    <ligand>
        <name>a divalent metal cation</name>
        <dbReference type="ChEBI" id="CHEBI:60240"/>
        <label>2</label>
    </ligand>
</feature>
<evidence type="ECO:0000256" key="2">
    <source>
        <dbReference type="ARBA" id="ARBA00022723"/>
    </source>
</evidence>
<name>A0A1Y3BNK1_EURMA</name>
<dbReference type="PROSITE" id="PS51347">
    <property type="entry name" value="PHOSPHOTRIESTERASE_2"/>
    <property type="match status" value="1"/>
</dbReference>
<keyword evidence="2 5" id="KW-0479">Metal-binding</keyword>
<proteinExistence type="inferred from homology"/>
<feature type="binding site" evidence="5">
    <location>
        <position position="25"/>
    </location>
    <ligand>
        <name>a divalent metal cation</name>
        <dbReference type="ChEBI" id="CHEBI:60240"/>
        <label>1</label>
    </ligand>
</feature>
<evidence type="ECO:0000256" key="3">
    <source>
        <dbReference type="ARBA" id="ARBA00022801"/>
    </source>
</evidence>
<dbReference type="SUPFAM" id="SSF51556">
    <property type="entry name" value="Metallo-dependent hydrolases"/>
    <property type="match status" value="1"/>
</dbReference>
<evidence type="ECO:0000313" key="8">
    <source>
        <dbReference type="Proteomes" id="UP000194236"/>
    </source>
</evidence>
<dbReference type="Proteomes" id="UP000194236">
    <property type="component" value="Unassembled WGS sequence"/>
</dbReference>
<dbReference type="OrthoDB" id="9998343at2759"/>
<dbReference type="PANTHER" id="PTHR10819:SF3">
    <property type="entry name" value="PHOSPHOTRIESTERASE-RELATED PROTEIN"/>
    <property type="match status" value="1"/>
</dbReference>
<keyword evidence="3" id="KW-0378">Hydrolase</keyword>
<dbReference type="Gene3D" id="3.20.20.140">
    <property type="entry name" value="Metal-dependent hydrolases"/>
    <property type="match status" value="1"/>
</dbReference>
<organism evidence="7 8">
    <name type="scientific">Euroglyphus maynei</name>
    <name type="common">Mayne's house dust mite</name>
    <dbReference type="NCBI Taxonomy" id="6958"/>
    <lineage>
        <taxon>Eukaryota</taxon>
        <taxon>Metazoa</taxon>
        <taxon>Ecdysozoa</taxon>
        <taxon>Arthropoda</taxon>
        <taxon>Chelicerata</taxon>
        <taxon>Arachnida</taxon>
        <taxon>Acari</taxon>
        <taxon>Acariformes</taxon>
        <taxon>Sarcoptiformes</taxon>
        <taxon>Astigmata</taxon>
        <taxon>Psoroptidia</taxon>
        <taxon>Analgoidea</taxon>
        <taxon>Pyroglyphidae</taxon>
        <taxon>Pyroglyphinae</taxon>
        <taxon>Euroglyphus</taxon>
    </lineage>
</organism>
<dbReference type="PANTHER" id="PTHR10819">
    <property type="entry name" value="PHOSPHOTRIESTERASE-RELATED"/>
    <property type="match status" value="1"/>
</dbReference>
<feature type="binding site" evidence="5">
    <location>
        <position position="230"/>
    </location>
    <ligand>
        <name>a divalent metal cation</name>
        <dbReference type="ChEBI" id="CHEBI:60240"/>
        <label>2</label>
    </ligand>
</feature>
<evidence type="ECO:0000313" key="7">
    <source>
        <dbReference type="EMBL" id="OTF81594.1"/>
    </source>
</evidence>
<dbReference type="PROSITE" id="PS01322">
    <property type="entry name" value="PHOSPHOTRIESTERASE_1"/>
    <property type="match status" value="1"/>
</dbReference>
<evidence type="ECO:0000256" key="1">
    <source>
        <dbReference type="ARBA" id="ARBA00020475"/>
    </source>
</evidence>
<feature type="binding site" evidence="5">
    <location>
        <position position="169"/>
    </location>
    <ligand>
        <name>a divalent metal cation</name>
        <dbReference type="ChEBI" id="CHEBI:60240"/>
        <label>1</label>
    </ligand>
</feature>
<comment type="cofactor">
    <cofactor evidence="5">
        <name>a divalent metal cation</name>
        <dbReference type="ChEBI" id="CHEBI:60240"/>
    </cofactor>
    <text evidence="5">Binds 2 divalent metal cations per subunit.</text>
</comment>
<dbReference type="GO" id="GO:0008270">
    <property type="term" value="F:zinc ion binding"/>
    <property type="evidence" value="ECO:0007669"/>
    <property type="project" value="InterPro"/>
</dbReference>
<dbReference type="InterPro" id="IPR001559">
    <property type="entry name" value="Phosphotriesterase"/>
</dbReference>
<feature type="binding site" evidence="5">
    <location>
        <position position="169"/>
    </location>
    <ligand>
        <name>a divalent metal cation</name>
        <dbReference type="ChEBI" id="CHEBI:60240"/>
        <label>2</label>
    </ligand>
</feature>
<dbReference type="AlphaFoldDB" id="A0A1Y3BNK1"/>
<dbReference type="EMBL" id="MUJZ01012761">
    <property type="protein sequence ID" value="OTF81594.1"/>
    <property type="molecule type" value="Genomic_DNA"/>
</dbReference>
<comment type="caution">
    <text evidence="7">The sequence shown here is derived from an EMBL/GenBank/DDBJ whole genome shotgun (WGS) entry which is preliminary data.</text>
</comment>
<comment type="caution">
    <text evidence="6">Lacks conserved residue(s) required for the propagation of feature annotation.</text>
</comment>
<protein>
    <recommendedName>
        <fullName evidence="1">Phosphotriesterase-related protein</fullName>
    </recommendedName>
    <alternativeName>
        <fullName evidence="4">Parathion hydrolase-related protein</fullName>
    </alternativeName>
</protein>